<dbReference type="GO" id="GO:0005198">
    <property type="term" value="F:structural molecule activity"/>
    <property type="evidence" value="ECO:0007669"/>
    <property type="project" value="UniProtKB-UniRule"/>
</dbReference>
<dbReference type="GO" id="GO:0009425">
    <property type="term" value="C:bacterial-type flagellum basal body"/>
    <property type="evidence" value="ECO:0007669"/>
    <property type="project" value="UniProtKB-SubCell"/>
</dbReference>
<proteinExistence type="inferred from homology"/>
<dbReference type="Pfam" id="PF02049">
    <property type="entry name" value="FliE"/>
    <property type="match status" value="1"/>
</dbReference>
<keyword evidence="6" id="KW-0966">Cell projection</keyword>
<dbReference type="NCBIfam" id="TIGR00205">
    <property type="entry name" value="fliE"/>
    <property type="match status" value="1"/>
</dbReference>
<evidence type="ECO:0000256" key="2">
    <source>
        <dbReference type="ARBA" id="ARBA00009272"/>
    </source>
</evidence>
<dbReference type="PRINTS" id="PR01006">
    <property type="entry name" value="FLGHOOKFLIE"/>
</dbReference>
<comment type="similarity">
    <text evidence="2 4">Belongs to the FliE family.</text>
</comment>
<evidence type="ECO:0000313" key="7">
    <source>
        <dbReference type="Proteomes" id="UP000238196"/>
    </source>
</evidence>
<dbReference type="PANTHER" id="PTHR34653">
    <property type="match status" value="1"/>
</dbReference>
<keyword evidence="6" id="KW-0282">Flagellum</keyword>
<dbReference type="Proteomes" id="UP000238196">
    <property type="component" value="Unassembled WGS sequence"/>
</dbReference>
<reference evidence="6 7" key="1">
    <citation type="submission" date="2018-02" db="EMBL/GenBank/DDBJ databases">
        <title>novel marine gammaproteobacteria from coastal saline agro ecosystem.</title>
        <authorList>
            <person name="Krishnan R."/>
            <person name="Ramesh Kumar N."/>
        </authorList>
    </citation>
    <scope>NUCLEOTIDE SEQUENCE [LARGE SCALE GENOMIC DNA]</scope>
    <source>
        <strain evidence="6 7">228</strain>
    </source>
</reference>
<gene>
    <name evidence="4" type="primary">fliE</name>
    <name evidence="6" type="ORF">C4K68_04990</name>
</gene>
<dbReference type="GO" id="GO:0003774">
    <property type="term" value="F:cytoskeletal motor activity"/>
    <property type="evidence" value="ECO:0007669"/>
    <property type="project" value="InterPro"/>
</dbReference>
<dbReference type="HAMAP" id="MF_00724">
    <property type="entry name" value="FliE"/>
    <property type="match status" value="1"/>
</dbReference>
<evidence type="ECO:0000256" key="4">
    <source>
        <dbReference type="HAMAP-Rule" id="MF_00724"/>
    </source>
</evidence>
<evidence type="ECO:0000256" key="3">
    <source>
        <dbReference type="ARBA" id="ARBA00023143"/>
    </source>
</evidence>
<accession>A0A2S5KUM4</accession>
<dbReference type="OrthoDB" id="5297826at2"/>
<protein>
    <recommendedName>
        <fullName evidence="4 5">Flagellar hook-basal body complex protein FliE</fullName>
    </recommendedName>
</protein>
<comment type="caution">
    <text evidence="6">The sequence shown here is derived from an EMBL/GenBank/DDBJ whole genome shotgun (WGS) entry which is preliminary data.</text>
</comment>
<dbReference type="InterPro" id="IPR001624">
    <property type="entry name" value="FliE"/>
</dbReference>
<dbReference type="PANTHER" id="PTHR34653:SF1">
    <property type="entry name" value="FLAGELLAR HOOK-BASAL BODY COMPLEX PROTEIN FLIE"/>
    <property type="match status" value="1"/>
</dbReference>
<dbReference type="EMBL" id="PRLP01000015">
    <property type="protein sequence ID" value="PPC78413.1"/>
    <property type="molecule type" value="Genomic_DNA"/>
</dbReference>
<organism evidence="6 7">
    <name type="scientific">Proteobacteria bacterium 228</name>
    <dbReference type="NCBI Taxonomy" id="2083153"/>
    <lineage>
        <taxon>Bacteria</taxon>
        <taxon>Pseudomonadati</taxon>
        <taxon>Pseudomonadota</taxon>
    </lineage>
</organism>
<evidence type="ECO:0000256" key="1">
    <source>
        <dbReference type="ARBA" id="ARBA00004117"/>
    </source>
</evidence>
<dbReference type="AlphaFoldDB" id="A0A2S5KUM4"/>
<evidence type="ECO:0000313" key="6">
    <source>
        <dbReference type="EMBL" id="PPC78413.1"/>
    </source>
</evidence>
<evidence type="ECO:0000256" key="5">
    <source>
        <dbReference type="NCBIfam" id="TIGR00205"/>
    </source>
</evidence>
<keyword evidence="3 4" id="KW-0975">Bacterial flagellum</keyword>
<comment type="subcellular location">
    <subcellularLocation>
        <location evidence="1 4">Bacterial flagellum basal body</location>
    </subcellularLocation>
</comment>
<dbReference type="GO" id="GO:0071973">
    <property type="term" value="P:bacterial-type flagellum-dependent cell motility"/>
    <property type="evidence" value="ECO:0007669"/>
    <property type="project" value="InterPro"/>
</dbReference>
<keyword evidence="6" id="KW-0969">Cilium</keyword>
<sequence>MADRADIQSVLSQMRTLQAQVQKTSVPKPDAQSVDAVTQSSELPSFADMLNQAVNSVSDQQNKANSMSTAYEQGDPSVDLPQVMIELQKASISFDAMTQVRNRLVDAYKEIMSMTV</sequence>
<name>A0A2S5KUM4_9PROT</name>